<dbReference type="Gene3D" id="3.30.420.40">
    <property type="match status" value="1"/>
</dbReference>
<keyword evidence="3" id="KW-0324">Glycolysis</keyword>
<dbReference type="EMBL" id="JAUSVF010000001">
    <property type="protein sequence ID" value="MDQ0318417.1"/>
    <property type="molecule type" value="Genomic_DNA"/>
</dbReference>
<dbReference type="Gene3D" id="3.40.367.20">
    <property type="match status" value="1"/>
</dbReference>
<comment type="subcellular location">
    <subcellularLocation>
        <location evidence="3">Cytoplasm</location>
    </subcellularLocation>
</comment>
<gene>
    <name evidence="3" type="primary">glk</name>
    <name evidence="5" type="ORF">QO002_000555</name>
</gene>
<keyword evidence="3" id="KW-0547">Nucleotide-binding</keyword>
<evidence type="ECO:0000313" key="5">
    <source>
        <dbReference type="EMBL" id="MDQ0318417.1"/>
    </source>
</evidence>
<organism evidence="5 6">
    <name type="scientific">Pararhizobium capsulatum DSM 1112</name>
    <dbReference type="NCBI Taxonomy" id="1121113"/>
    <lineage>
        <taxon>Bacteria</taxon>
        <taxon>Pseudomonadati</taxon>
        <taxon>Pseudomonadota</taxon>
        <taxon>Alphaproteobacteria</taxon>
        <taxon>Hyphomicrobiales</taxon>
        <taxon>Rhizobiaceae</taxon>
        <taxon>Rhizobium/Agrobacterium group</taxon>
        <taxon>Pararhizobium</taxon>
    </lineage>
</organism>
<keyword evidence="2 3" id="KW-0418">Kinase</keyword>
<feature type="binding site" evidence="3">
    <location>
        <begin position="24"/>
        <end position="29"/>
    </location>
    <ligand>
        <name>ATP</name>
        <dbReference type="ChEBI" id="CHEBI:30616"/>
    </ligand>
</feature>
<dbReference type="PANTHER" id="PTHR47690">
    <property type="entry name" value="GLUCOKINASE"/>
    <property type="match status" value="1"/>
</dbReference>
<dbReference type="Pfam" id="PF02685">
    <property type="entry name" value="Glucokinase"/>
    <property type="match status" value="1"/>
</dbReference>
<dbReference type="Proteomes" id="UP001230207">
    <property type="component" value="Unassembled WGS sequence"/>
</dbReference>
<proteinExistence type="inferred from homology"/>
<comment type="caution">
    <text evidence="5">The sequence shown here is derived from an EMBL/GenBank/DDBJ whole genome shotgun (WGS) entry which is preliminary data.</text>
</comment>
<keyword evidence="3" id="KW-0067">ATP-binding</keyword>
<evidence type="ECO:0000256" key="1">
    <source>
        <dbReference type="ARBA" id="ARBA00022679"/>
    </source>
</evidence>
<keyword evidence="1 3" id="KW-0808">Transferase</keyword>
<dbReference type="HAMAP" id="MF_00524">
    <property type="entry name" value="Glucokinase"/>
    <property type="match status" value="1"/>
</dbReference>
<evidence type="ECO:0000256" key="3">
    <source>
        <dbReference type="HAMAP-Rule" id="MF_00524"/>
    </source>
</evidence>
<comment type="similarity">
    <text evidence="3 4">Belongs to the bacterial glucokinase family.</text>
</comment>
<keyword evidence="3" id="KW-0963">Cytoplasm</keyword>
<dbReference type="InterPro" id="IPR003836">
    <property type="entry name" value="Glucokinase"/>
</dbReference>
<dbReference type="CDD" id="cd24008">
    <property type="entry name" value="ASKHA_NBD_GLK"/>
    <property type="match status" value="1"/>
</dbReference>
<dbReference type="PANTHER" id="PTHR47690:SF1">
    <property type="entry name" value="GLUCOKINASE"/>
    <property type="match status" value="1"/>
</dbReference>
<name>A0ABU0BJI6_9HYPH</name>
<evidence type="ECO:0000256" key="2">
    <source>
        <dbReference type="ARBA" id="ARBA00022777"/>
    </source>
</evidence>
<dbReference type="SUPFAM" id="SSF53067">
    <property type="entry name" value="Actin-like ATPase domain"/>
    <property type="match status" value="1"/>
</dbReference>
<evidence type="ECO:0000313" key="6">
    <source>
        <dbReference type="Proteomes" id="UP001230207"/>
    </source>
</evidence>
<sequence length="347" mass="36574">MPMSSSMSPLDDADANFVFPILVGDIGGTNARFALLLDAYAEPKIFPIIPTDDYASIEEALQTSILDKTSVQPRSAIIAIAGPINGDEIPLTNAGWVIKPKDMISALNLQDVIIINDFEAQALAVASIGDDGREQVGGGEILPSASCAVLGPGTGLGVAGLLHARHTWFPVPGEGGHVDVGPRTERDFHIWPFLEPIEGRISGEQLLCGRGIMNIYRAVCEADGKDPHIADPAGVTSHALSGGDAAAVETVSLFATYLGRVAGDMAMIFMARGGVFLAGGISQKILPALKKPEFRAAFEDKAPHTALLRTIPTFVVTHPTAALSGLAAYARTPSRFGVATEGRRWRS</sequence>
<dbReference type="EC" id="2.7.1.2" evidence="3"/>
<accession>A0ABU0BJI6</accession>
<reference evidence="5 6" key="1">
    <citation type="submission" date="2023-07" db="EMBL/GenBank/DDBJ databases">
        <title>Genomic Encyclopedia of Type Strains, Phase IV (KMG-IV): sequencing the most valuable type-strain genomes for metagenomic binning, comparative biology and taxonomic classification.</title>
        <authorList>
            <person name="Goeker M."/>
        </authorList>
    </citation>
    <scope>NUCLEOTIDE SEQUENCE [LARGE SCALE GENOMIC DNA]</scope>
    <source>
        <strain evidence="5 6">DSM 1112</strain>
    </source>
</reference>
<evidence type="ECO:0000256" key="4">
    <source>
        <dbReference type="RuleBase" id="RU004046"/>
    </source>
</evidence>
<comment type="catalytic activity">
    <reaction evidence="3">
        <text>D-glucose + ATP = D-glucose 6-phosphate + ADP + H(+)</text>
        <dbReference type="Rhea" id="RHEA:17825"/>
        <dbReference type="ChEBI" id="CHEBI:4167"/>
        <dbReference type="ChEBI" id="CHEBI:15378"/>
        <dbReference type="ChEBI" id="CHEBI:30616"/>
        <dbReference type="ChEBI" id="CHEBI:61548"/>
        <dbReference type="ChEBI" id="CHEBI:456216"/>
        <dbReference type="EC" id="2.7.1.2"/>
    </reaction>
</comment>
<keyword evidence="6" id="KW-1185">Reference proteome</keyword>
<dbReference type="InterPro" id="IPR043129">
    <property type="entry name" value="ATPase_NBD"/>
</dbReference>
<protein>
    <recommendedName>
        <fullName evidence="3">Glucokinase</fullName>
        <ecNumber evidence="3">2.7.1.2</ecNumber>
    </recommendedName>
    <alternativeName>
        <fullName evidence="3">Glucose kinase</fullName>
    </alternativeName>
</protein>
<dbReference type="NCBIfam" id="NF001417">
    <property type="entry name" value="PRK00292.1-4"/>
    <property type="match status" value="1"/>
</dbReference>
<dbReference type="NCBIfam" id="TIGR00749">
    <property type="entry name" value="glk"/>
    <property type="match status" value="1"/>
</dbReference>
<dbReference type="InterPro" id="IPR050201">
    <property type="entry name" value="Bacterial_glucokinase"/>
</dbReference>
<dbReference type="GO" id="GO:0004340">
    <property type="term" value="F:glucokinase activity"/>
    <property type="evidence" value="ECO:0007669"/>
    <property type="project" value="UniProtKB-EC"/>
</dbReference>